<feature type="region of interest" description="Disordered" evidence="1">
    <location>
        <begin position="114"/>
        <end position="141"/>
    </location>
</feature>
<proteinExistence type="predicted"/>
<feature type="compositionally biased region" description="Polar residues" evidence="1">
    <location>
        <begin position="54"/>
        <end position="66"/>
    </location>
</feature>
<accession>A0A4Q2V4V3</accession>
<sequence length="259" mass="28239">MGGVGTKSAGTSVITLCVPVGTVDTIESSTYTNSGLRFSKRQAWVNHKRKPYNQGKTFNHSDNCSPDSYDGQPPATPQHSSMTSSPHELGFTDQGTLDECLNWWPYSAGLPVQSQGHHMPQHEDNRHGIPTSVPGDYHGISKYGEQTHTQLVLQEEAVTQQTYGISGTGHPGVAMMTNTVSPQDQLSQQVQQLSINPLCLASGTATPVPSPRIPQDVYARGSSSQSENMANEPQKVLIQYWEYTHYQMAQSSIPIVSEP</sequence>
<organism evidence="2 3">
    <name type="scientific">Fusarium oxysporum f. sp. narcissi</name>
    <dbReference type="NCBI Taxonomy" id="451672"/>
    <lineage>
        <taxon>Eukaryota</taxon>
        <taxon>Fungi</taxon>
        <taxon>Dikarya</taxon>
        <taxon>Ascomycota</taxon>
        <taxon>Pezizomycotina</taxon>
        <taxon>Sordariomycetes</taxon>
        <taxon>Hypocreomycetidae</taxon>
        <taxon>Hypocreales</taxon>
        <taxon>Nectriaceae</taxon>
        <taxon>Fusarium</taxon>
        <taxon>Fusarium oxysporum species complex</taxon>
    </lineage>
</organism>
<protein>
    <submittedName>
        <fullName evidence="2">Uncharacterized protein</fullName>
    </submittedName>
</protein>
<comment type="caution">
    <text evidence="2">The sequence shown here is derived from an EMBL/GenBank/DDBJ whole genome shotgun (WGS) entry which is preliminary data.</text>
</comment>
<feature type="region of interest" description="Disordered" evidence="1">
    <location>
        <begin position="47"/>
        <end position="91"/>
    </location>
</feature>
<dbReference type="Proteomes" id="UP000290540">
    <property type="component" value="Unassembled WGS sequence"/>
</dbReference>
<evidence type="ECO:0000313" key="2">
    <source>
        <dbReference type="EMBL" id="RYC79323.1"/>
    </source>
</evidence>
<dbReference type="EMBL" id="MQTW01000681">
    <property type="protein sequence ID" value="RYC79323.1"/>
    <property type="molecule type" value="Genomic_DNA"/>
</dbReference>
<dbReference type="AlphaFoldDB" id="A0A4Q2V4V3"/>
<feature type="region of interest" description="Disordered" evidence="1">
    <location>
        <begin position="205"/>
        <end position="230"/>
    </location>
</feature>
<name>A0A4Q2V4V3_FUSOX</name>
<evidence type="ECO:0000256" key="1">
    <source>
        <dbReference type="SAM" id="MobiDB-lite"/>
    </source>
</evidence>
<evidence type="ECO:0000313" key="3">
    <source>
        <dbReference type="Proteomes" id="UP000290540"/>
    </source>
</evidence>
<reference evidence="2 3" key="1">
    <citation type="submission" date="2016-12" db="EMBL/GenBank/DDBJ databases">
        <title>Draft genome sequence of Fusarium oxysporum causing rot on Narcissus.</title>
        <authorList>
            <person name="Armitage A.D."/>
            <person name="Taylor A."/>
            <person name="Clarkson J.P."/>
            <person name="Harrison R.J."/>
            <person name="Jackson A.C."/>
        </authorList>
    </citation>
    <scope>NUCLEOTIDE SEQUENCE [LARGE SCALE GENOMIC DNA]</scope>
    <source>
        <strain evidence="2 3">N139</strain>
    </source>
</reference>
<feature type="compositionally biased region" description="Polar residues" evidence="1">
    <location>
        <begin position="77"/>
        <end position="86"/>
    </location>
</feature>
<feature type="compositionally biased region" description="Polar residues" evidence="1">
    <location>
        <begin position="221"/>
        <end position="230"/>
    </location>
</feature>
<gene>
    <name evidence="2" type="ORF">BFJ63_vAg17798</name>
</gene>